<organism evidence="8 9">
    <name type="scientific">Caulochytrium protostelioides</name>
    <dbReference type="NCBI Taxonomy" id="1555241"/>
    <lineage>
        <taxon>Eukaryota</taxon>
        <taxon>Fungi</taxon>
        <taxon>Fungi incertae sedis</taxon>
        <taxon>Chytridiomycota</taxon>
        <taxon>Chytridiomycota incertae sedis</taxon>
        <taxon>Chytridiomycetes</taxon>
        <taxon>Caulochytriales</taxon>
        <taxon>Caulochytriaceae</taxon>
        <taxon>Caulochytrium</taxon>
    </lineage>
</organism>
<comment type="similarity">
    <text evidence="2">Belongs to the INSIG family.</text>
</comment>
<protein>
    <submittedName>
        <fullName evidence="8">Uncharacterized protein</fullName>
    </submittedName>
</protein>
<comment type="subcellular location">
    <subcellularLocation>
        <location evidence="1">Endoplasmic reticulum membrane</location>
        <topology evidence="1">Multi-pass membrane protein</topology>
    </subcellularLocation>
</comment>
<feature type="transmembrane region" description="Helical" evidence="7">
    <location>
        <begin position="131"/>
        <end position="148"/>
    </location>
</feature>
<dbReference type="OrthoDB" id="205546at2759"/>
<feature type="transmembrane region" description="Helical" evidence="7">
    <location>
        <begin position="49"/>
        <end position="66"/>
    </location>
</feature>
<feature type="non-terminal residue" evidence="8">
    <location>
        <position position="149"/>
    </location>
</feature>
<dbReference type="STRING" id="1555241.A0A4P9X588"/>
<dbReference type="Pfam" id="PF07281">
    <property type="entry name" value="INSIG"/>
    <property type="match status" value="1"/>
</dbReference>
<proteinExistence type="inferred from homology"/>
<evidence type="ECO:0000256" key="5">
    <source>
        <dbReference type="ARBA" id="ARBA00022989"/>
    </source>
</evidence>
<dbReference type="InterPro" id="IPR025929">
    <property type="entry name" value="INSIG_fam"/>
</dbReference>
<dbReference type="PANTHER" id="PTHR15301">
    <property type="entry name" value="INSULIN-INDUCED GENE 1"/>
    <property type="match status" value="1"/>
</dbReference>
<dbReference type="PANTHER" id="PTHR15301:SF3">
    <property type="entry name" value="PROTEIN NSG1-RELATED"/>
    <property type="match status" value="1"/>
</dbReference>
<gene>
    <name evidence="8" type="ORF">CXG81DRAFT_13452</name>
</gene>
<dbReference type="Proteomes" id="UP000274922">
    <property type="component" value="Unassembled WGS sequence"/>
</dbReference>
<feature type="transmembrane region" description="Helical" evidence="7">
    <location>
        <begin position="6"/>
        <end position="29"/>
    </location>
</feature>
<keyword evidence="9" id="KW-1185">Reference proteome</keyword>
<sequence>MPKLLNSAFWLPVACGLASWMVGTLFPLLDVYRAQDPRPRQRHQDWSTVLRCLGAFIGLNYAALTMPWHDAPVVSISLSGMSIMQWLLFDLTLHGLVLATVSAACGTGMGWVLVRYGLYAFTEADFFGVRSWFPAIMWSGSLSLGCLAR</sequence>
<evidence type="ECO:0000256" key="7">
    <source>
        <dbReference type="SAM" id="Phobius"/>
    </source>
</evidence>
<evidence type="ECO:0000256" key="4">
    <source>
        <dbReference type="ARBA" id="ARBA00022824"/>
    </source>
</evidence>
<name>A0A4P9X588_9FUNG</name>
<evidence type="ECO:0000313" key="8">
    <source>
        <dbReference type="EMBL" id="RKP00255.1"/>
    </source>
</evidence>
<accession>A0A4P9X588</accession>
<keyword evidence="6 7" id="KW-0472">Membrane</keyword>
<dbReference type="AlphaFoldDB" id="A0A4P9X588"/>
<keyword evidence="5 7" id="KW-1133">Transmembrane helix</keyword>
<feature type="transmembrane region" description="Helical" evidence="7">
    <location>
        <begin position="96"/>
        <end position="119"/>
    </location>
</feature>
<keyword evidence="4" id="KW-0256">Endoplasmic reticulum</keyword>
<evidence type="ECO:0000256" key="3">
    <source>
        <dbReference type="ARBA" id="ARBA00022692"/>
    </source>
</evidence>
<evidence type="ECO:0000256" key="1">
    <source>
        <dbReference type="ARBA" id="ARBA00004477"/>
    </source>
</evidence>
<evidence type="ECO:0000313" key="9">
    <source>
        <dbReference type="Proteomes" id="UP000274922"/>
    </source>
</evidence>
<dbReference type="GO" id="GO:0016126">
    <property type="term" value="P:sterol biosynthetic process"/>
    <property type="evidence" value="ECO:0007669"/>
    <property type="project" value="TreeGrafter"/>
</dbReference>
<dbReference type="GO" id="GO:0005789">
    <property type="term" value="C:endoplasmic reticulum membrane"/>
    <property type="evidence" value="ECO:0007669"/>
    <property type="project" value="UniProtKB-SubCell"/>
</dbReference>
<reference evidence="9" key="1">
    <citation type="journal article" date="2018" name="Nat. Microbiol.">
        <title>Leveraging single-cell genomics to expand the fungal tree of life.</title>
        <authorList>
            <person name="Ahrendt S.R."/>
            <person name="Quandt C.A."/>
            <person name="Ciobanu D."/>
            <person name="Clum A."/>
            <person name="Salamov A."/>
            <person name="Andreopoulos B."/>
            <person name="Cheng J.F."/>
            <person name="Woyke T."/>
            <person name="Pelin A."/>
            <person name="Henrissat B."/>
            <person name="Reynolds N.K."/>
            <person name="Benny G.L."/>
            <person name="Smith M.E."/>
            <person name="James T.Y."/>
            <person name="Grigoriev I.V."/>
        </authorList>
    </citation>
    <scope>NUCLEOTIDE SEQUENCE [LARGE SCALE GENOMIC DNA]</scope>
    <source>
        <strain evidence="9">ATCC 52028</strain>
    </source>
</reference>
<evidence type="ECO:0000256" key="6">
    <source>
        <dbReference type="ARBA" id="ARBA00023136"/>
    </source>
</evidence>
<keyword evidence="3 7" id="KW-0812">Transmembrane</keyword>
<dbReference type="EMBL" id="ML014227">
    <property type="protein sequence ID" value="RKP00255.1"/>
    <property type="molecule type" value="Genomic_DNA"/>
</dbReference>
<evidence type="ECO:0000256" key="2">
    <source>
        <dbReference type="ARBA" id="ARBA00007475"/>
    </source>
</evidence>